<reference evidence="1" key="1">
    <citation type="submission" date="2021-02" db="EMBL/GenBank/DDBJ databases">
        <authorList>
            <consortium name="DOE Joint Genome Institute"/>
            <person name="Ahrendt S."/>
            <person name="Looney B.P."/>
            <person name="Miyauchi S."/>
            <person name="Morin E."/>
            <person name="Drula E."/>
            <person name="Courty P.E."/>
            <person name="Chicoki N."/>
            <person name="Fauchery L."/>
            <person name="Kohler A."/>
            <person name="Kuo A."/>
            <person name="Labutti K."/>
            <person name="Pangilinan J."/>
            <person name="Lipzen A."/>
            <person name="Riley R."/>
            <person name="Andreopoulos W."/>
            <person name="He G."/>
            <person name="Johnson J."/>
            <person name="Barry K.W."/>
            <person name="Grigoriev I.V."/>
            <person name="Nagy L."/>
            <person name="Hibbett D."/>
            <person name="Henrissat B."/>
            <person name="Matheny P.B."/>
            <person name="Labbe J."/>
            <person name="Martin F."/>
        </authorList>
    </citation>
    <scope>NUCLEOTIDE SEQUENCE</scope>
    <source>
        <strain evidence="1">FP105234-sp</strain>
    </source>
</reference>
<evidence type="ECO:0000313" key="1">
    <source>
        <dbReference type="EMBL" id="KAI0049883.1"/>
    </source>
</evidence>
<keyword evidence="2" id="KW-1185">Reference proteome</keyword>
<proteinExistence type="predicted"/>
<organism evidence="1 2">
    <name type="scientific">Auriscalpium vulgare</name>
    <dbReference type="NCBI Taxonomy" id="40419"/>
    <lineage>
        <taxon>Eukaryota</taxon>
        <taxon>Fungi</taxon>
        <taxon>Dikarya</taxon>
        <taxon>Basidiomycota</taxon>
        <taxon>Agaricomycotina</taxon>
        <taxon>Agaricomycetes</taxon>
        <taxon>Russulales</taxon>
        <taxon>Auriscalpiaceae</taxon>
        <taxon>Auriscalpium</taxon>
    </lineage>
</organism>
<protein>
    <submittedName>
        <fullName evidence="1">G-protein alpha subunit</fullName>
    </submittedName>
</protein>
<reference evidence="1" key="2">
    <citation type="journal article" date="2022" name="New Phytol.">
        <title>Evolutionary transition to the ectomycorrhizal habit in the genomes of a hyperdiverse lineage of mushroom-forming fungi.</title>
        <authorList>
            <person name="Looney B."/>
            <person name="Miyauchi S."/>
            <person name="Morin E."/>
            <person name="Drula E."/>
            <person name="Courty P.E."/>
            <person name="Kohler A."/>
            <person name="Kuo A."/>
            <person name="LaButti K."/>
            <person name="Pangilinan J."/>
            <person name="Lipzen A."/>
            <person name="Riley R."/>
            <person name="Andreopoulos W."/>
            <person name="He G."/>
            <person name="Johnson J."/>
            <person name="Nolan M."/>
            <person name="Tritt A."/>
            <person name="Barry K.W."/>
            <person name="Grigoriev I.V."/>
            <person name="Nagy L.G."/>
            <person name="Hibbett D."/>
            <person name="Henrissat B."/>
            <person name="Matheny P.B."/>
            <person name="Labbe J."/>
            <person name="Martin F.M."/>
        </authorList>
    </citation>
    <scope>NUCLEOTIDE SEQUENCE</scope>
    <source>
        <strain evidence="1">FP105234-sp</strain>
    </source>
</reference>
<sequence>MPGIVDDAEARRVSKAIDQELQRERELIRKRQTLRKDVKVMLLGQAESGKSTLQKQFQLYYASQTLDKERPSWRPIVYFNVIKAVRTILEELDWHLSNTGGEDGLDDDDDFLDPDWQQDIADIGSRLLPFTSIEDSLASELSGGVTVTGNRSGVFVRAGWQALVTPTRSWPLSDIRASVSSTRPGAVTNLAARLVSEVQYEITSLWQHPATRALLRSRKLRLDESASFFLEEIHRLAEIDYLPTTDDILHVRLQTLGVTEHTFEIDFGTAHYNWLLYDVGGARGQRHAWVPYFDDATAVIFLAPISAYDQYLEEDPRTNRIDDSLQLFTSVCTNKLLRNSTLVLMLNKTDLLKKKLQAGVLVKKYITSYGERPNRYEEVAEYFRAHFAQVHKRKGLSKQQLYTHFTSMLDIRATQKIIVDVNEAIIRSYLGQSGLA</sequence>
<comment type="caution">
    <text evidence="1">The sequence shown here is derived from an EMBL/GenBank/DDBJ whole genome shotgun (WGS) entry which is preliminary data.</text>
</comment>
<dbReference type="EMBL" id="MU275868">
    <property type="protein sequence ID" value="KAI0049883.1"/>
    <property type="molecule type" value="Genomic_DNA"/>
</dbReference>
<gene>
    <name evidence="1" type="ORF">FA95DRAFT_1556399</name>
</gene>
<evidence type="ECO:0000313" key="2">
    <source>
        <dbReference type="Proteomes" id="UP000814033"/>
    </source>
</evidence>
<name>A0ACB8S240_9AGAM</name>
<accession>A0ACB8S240</accession>
<dbReference type="Proteomes" id="UP000814033">
    <property type="component" value="Unassembled WGS sequence"/>
</dbReference>